<feature type="transmembrane region" description="Helical" evidence="1">
    <location>
        <begin position="27"/>
        <end position="46"/>
    </location>
</feature>
<dbReference type="RefSeq" id="WP_131343598.1">
    <property type="nucleotide sequence ID" value="NZ_SJJZ01000003.1"/>
</dbReference>
<dbReference type="Pfam" id="PF14329">
    <property type="entry name" value="DUF4386"/>
    <property type="match status" value="1"/>
</dbReference>
<dbReference type="OrthoDB" id="1176146at2"/>
<feature type="transmembrane region" description="Helical" evidence="1">
    <location>
        <begin position="200"/>
        <end position="222"/>
    </location>
</feature>
<dbReference type="Proteomes" id="UP000292346">
    <property type="component" value="Unassembled WGS sequence"/>
</dbReference>
<protein>
    <submittedName>
        <fullName evidence="2">DUF4386 domain-containing protein</fullName>
    </submittedName>
</protein>
<evidence type="ECO:0000313" key="3">
    <source>
        <dbReference type="Proteomes" id="UP000292346"/>
    </source>
</evidence>
<dbReference type="InterPro" id="IPR025495">
    <property type="entry name" value="DUF4386"/>
</dbReference>
<keyword evidence="1" id="KW-1133">Transmembrane helix</keyword>
<feature type="transmembrane region" description="Helical" evidence="1">
    <location>
        <begin position="175"/>
        <end position="194"/>
    </location>
</feature>
<keyword evidence="1" id="KW-0812">Transmembrane</keyword>
<feature type="transmembrane region" description="Helical" evidence="1">
    <location>
        <begin position="141"/>
        <end position="163"/>
    </location>
</feature>
<comment type="caution">
    <text evidence="2">The sequence shown here is derived from an EMBL/GenBank/DDBJ whole genome shotgun (WGS) entry which is preliminary data.</text>
</comment>
<organism evidence="2 3">
    <name type="scientific">Kribbella soli</name>
    <dbReference type="NCBI Taxonomy" id="1124743"/>
    <lineage>
        <taxon>Bacteria</taxon>
        <taxon>Bacillati</taxon>
        <taxon>Actinomycetota</taxon>
        <taxon>Actinomycetes</taxon>
        <taxon>Propionibacteriales</taxon>
        <taxon>Kribbellaceae</taxon>
        <taxon>Kribbella</taxon>
    </lineage>
</organism>
<reference evidence="2 3" key="1">
    <citation type="submission" date="2019-02" db="EMBL/GenBank/DDBJ databases">
        <title>Kribbella capetownensis sp. nov. and Kribbella speibonae sp. nov., isolated from soil.</title>
        <authorList>
            <person name="Curtis S.M."/>
            <person name="Norton I."/>
            <person name="Everest G.J."/>
            <person name="Meyers P.R."/>
        </authorList>
    </citation>
    <scope>NUCLEOTIDE SEQUENCE [LARGE SCALE GENOMIC DNA]</scope>
    <source>
        <strain evidence="2 3">KCTC 29219</strain>
    </source>
</reference>
<sequence length="238" mass="24835">MTTTARPTTATRASGDPTRNHARAAGFFYLLTFAASLPAFFFIGSAVNPDLTIAAGHDTELLGAGLLDFVTALTGVGSAVALFPILKRQNQALALGIVTSRLVEAAIIMTGVVSLLAVVTLDQHGAGSVDSTQALVAVREWTFLFGPGFMASINAVLLGTLMYQSRLVPRIIPTVGLIGAPLLVAANVATLFGHNEQDSAITMLATVPVAFWELSVGTWMLVKGFRPSPVTAGIVKVD</sequence>
<evidence type="ECO:0000256" key="1">
    <source>
        <dbReference type="SAM" id="Phobius"/>
    </source>
</evidence>
<evidence type="ECO:0000313" key="2">
    <source>
        <dbReference type="EMBL" id="TCC06274.1"/>
    </source>
</evidence>
<feature type="transmembrane region" description="Helical" evidence="1">
    <location>
        <begin position="98"/>
        <end position="121"/>
    </location>
</feature>
<gene>
    <name evidence="2" type="ORF">E0H45_30550</name>
</gene>
<dbReference type="EMBL" id="SJJZ01000003">
    <property type="protein sequence ID" value="TCC06274.1"/>
    <property type="molecule type" value="Genomic_DNA"/>
</dbReference>
<name>A0A4R0H9T9_9ACTN</name>
<accession>A0A4R0H9T9</accession>
<dbReference type="AlphaFoldDB" id="A0A4R0H9T9"/>
<keyword evidence="3" id="KW-1185">Reference proteome</keyword>
<feature type="transmembrane region" description="Helical" evidence="1">
    <location>
        <begin position="66"/>
        <end position="86"/>
    </location>
</feature>
<proteinExistence type="predicted"/>
<keyword evidence="1" id="KW-0472">Membrane</keyword>